<feature type="transmembrane region" description="Helical" evidence="1">
    <location>
        <begin position="129"/>
        <end position="162"/>
    </location>
</feature>
<evidence type="ECO:0000313" key="3">
    <source>
        <dbReference type="Proteomes" id="UP000323188"/>
    </source>
</evidence>
<reference evidence="2 3" key="1">
    <citation type="submission" date="2019-09" db="EMBL/GenBank/DDBJ databases">
        <authorList>
            <person name="Khan S.A."/>
            <person name="Jeon C.O."/>
            <person name="Chun B.H."/>
            <person name="Jeong S.E."/>
        </authorList>
    </citation>
    <scope>NUCLEOTIDE SEQUENCE [LARGE SCALE GENOMIC DNA]</scope>
    <source>
        <strain evidence="2 3">KCTC 42508</strain>
    </source>
</reference>
<accession>A0A5B2TZF8</accession>
<sequence>MIFTRKNKSKIILGALIFTSLCLLWEHLNGGVITHHLLAREDMPGISNWWGLLTIPALTWISFSLIHKRQRQNPELEKTIISRFIAAYVFGLIASILWELNLDEILPFYILLPLPIAFFIPLHRPEYLLGFVLGMLFTFGGILPILVGLVLTFLCFCLYKLVRIVKSLF</sequence>
<comment type="caution">
    <text evidence="2">The sequence shown here is derived from an EMBL/GenBank/DDBJ whole genome shotgun (WGS) entry which is preliminary data.</text>
</comment>
<protein>
    <submittedName>
        <fullName evidence="2">Uncharacterized protein</fullName>
    </submittedName>
</protein>
<feature type="transmembrane region" description="Helical" evidence="1">
    <location>
        <begin position="79"/>
        <end position="98"/>
    </location>
</feature>
<keyword evidence="1" id="KW-0812">Transmembrane</keyword>
<organism evidence="2 3">
    <name type="scientific">Maribacter flavus</name>
    <dbReference type="NCBI Taxonomy" id="1658664"/>
    <lineage>
        <taxon>Bacteria</taxon>
        <taxon>Pseudomonadati</taxon>
        <taxon>Bacteroidota</taxon>
        <taxon>Flavobacteriia</taxon>
        <taxon>Flavobacteriales</taxon>
        <taxon>Flavobacteriaceae</taxon>
        <taxon>Maribacter</taxon>
    </lineage>
</organism>
<feature type="transmembrane region" description="Helical" evidence="1">
    <location>
        <begin position="104"/>
        <end position="122"/>
    </location>
</feature>
<evidence type="ECO:0000256" key="1">
    <source>
        <dbReference type="SAM" id="Phobius"/>
    </source>
</evidence>
<proteinExistence type="predicted"/>
<keyword evidence="1" id="KW-0472">Membrane</keyword>
<evidence type="ECO:0000313" key="2">
    <source>
        <dbReference type="EMBL" id="KAA2219941.1"/>
    </source>
</evidence>
<dbReference type="Proteomes" id="UP000323188">
    <property type="component" value="Unassembled WGS sequence"/>
</dbReference>
<dbReference type="EMBL" id="VUOE01000001">
    <property type="protein sequence ID" value="KAA2219941.1"/>
    <property type="molecule type" value="Genomic_DNA"/>
</dbReference>
<name>A0A5B2TZF8_9FLAO</name>
<keyword evidence="1" id="KW-1133">Transmembrane helix</keyword>
<gene>
    <name evidence="2" type="ORF">F0361_10245</name>
</gene>
<dbReference type="AlphaFoldDB" id="A0A5B2TZF8"/>
<dbReference type="RefSeq" id="WP_154918437.1">
    <property type="nucleotide sequence ID" value="NZ_VUOE01000001.1"/>
</dbReference>
<feature type="transmembrane region" description="Helical" evidence="1">
    <location>
        <begin position="46"/>
        <end position="67"/>
    </location>
</feature>